<reference evidence="3 4" key="1">
    <citation type="submission" date="2021-06" db="EMBL/GenBank/DDBJ databases">
        <authorList>
            <person name="Palmer J.M."/>
        </authorList>
    </citation>
    <scope>NUCLEOTIDE SEQUENCE [LARGE SCALE GENOMIC DNA]</scope>
    <source>
        <strain evidence="3 4">GA_2019</strain>
        <tissue evidence="3">Muscle</tissue>
    </source>
</reference>
<dbReference type="InterPro" id="IPR047762">
    <property type="entry name" value="EHMT_CRR"/>
</dbReference>
<organism evidence="3 4">
    <name type="scientific">Goodea atripinnis</name>
    <dbReference type="NCBI Taxonomy" id="208336"/>
    <lineage>
        <taxon>Eukaryota</taxon>
        <taxon>Metazoa</taxon>
        <taxon>Chordata</taxon>
        <taxon>Craniata</taxon>
        <taxon>Vertebrata</taxon>
        <taxon>Euteleostomi</taxon>
        <taxon>Actinopterygii</taxon>
        <taxon>Neopterygii</taxon>
        <taxon>Teleostei</taxon>
        <taxon>Neoteleostei</taxon>
        <taxon>Acanthomorphata</taxon>
        <taxon>Ovalentaria</taxon>
        <taxon>Atherinomorphae</taxon>
        <taxon>Cyprinodontiformes</taxon>
        <taxon>Goodeidae</taxon>
        <taxon>Goodea</taxon>
    </lineage>
</organism>
<dbReference type="Proteomes" id="UP001476798">
    <property type="component" value="Unassembled WGS sequence"/>
</dbReference>
<evidence type="ECO:0000256" key="1">
    <source>
        <dbReference type="PROSITE-ProRule" id="PRU00023"/>
    </source>
</evidence>
<dbReference type="EMBL" id="JAHRIO010093039">
    <property type="protein sequence ID" value="MEQ2189479.1"/>
    <property type="molecule type" value="Genomic_DNA"/>
</dbReference>
<dbReference type="SMART" id="SM00248">
    <property type="entry name" value="ANK"/>
    <property type="match status" value="1"/>
</dbReference>
<accession>A0ABV0Q176</accession>
<evidence type="ECO:0000313" key="3">
    <source>
        <dbReference type="EMBL" id="MEQ2189479.1"/>
    </source>
</evidence>
<feature type="repeat" description="ANK" evidence="1">
    <location>
        <begin position="67"/>
        <end position="92"/>
    </location>
</feature>
<dbReference type="PROSITE" id="PS50297">
    <property type="entry name" value="ANK_REP_REGION"/>
    <property type="match status" value="1"/>
</dbReference>
<sequence>MKAETMRPSSRIPLMLLCDVHRSHMVKHHCCPGCGYFCIAGTFLECCPDQRIAHRFHRGCVDAKDKDLRTPLLEAVINNHVDVAHYLIQNGACVYHVVSIFLCSE</sequence>
<dbReference type="InterPro" id="IPR036770">
    <property type="entry name" value="Ankyrin_rpt-contain_sf"/>
</dbReference>
<comment type="caution">
    <text evidence="3">The sequence shown here is derived from an EMBL/GenBank/DDBJ whole genome shotgun (WGS) entry which is preliminary data.</text>
</comment>
<dbReference type="CDD" id="cd20905">
    <property type="entry name" value="EHMT_ZBD"/>
    <property type="match status" value="1"/>
</dbReference>
<proteinExistence type="predicted"/>
<dbReference type="Gene3D" id="1.25.40.20">
    <property type="entry name" value="Ankyrin repeat-containing domain"/>
    <property type="match status" value="1"/>
</dbReference>
<protein>
    <recommendedName>
        <fullName evidence="2">EHMT1/2 cysteine-rich region domain-containing protein</fullName>
    </recommendedName>
</protein>
<keyword evidence="4" id="KW-1185">Reference proteome</keyword>
<dbReference type="InterPro" id="IPR002110">
    <property type="entry name" value="Ankyrin_rpt"/>
</dbReference>
<dbReference type="InterPro" id="IPR043550">
    <property type="entry name" value="EHMT1/EHMT2"/>
</dbReference>
<feature type="domain" description="EHMT1/2 cysteine-rich region" evidence="2">
    <location>
        <begin position="2"/>
        <end position="70"/>
    </location>
</feature>
<evidence type="ECO:0000259" key="2">
    <source>
        <dbReference type="Pfam" id="PF21533"/>
    </source>
</evidence>
<dbReference type="PANTHER" id="PTHR46307:SF1">
    <property type="entry name" value="HISTONE-LYSINE N-METHYLTRANSFERASE EHMT2"/>
    <property type="match status" value="1"/>
</dbReference>
<dbReference type="PANTHER" id="PTHR46307">
    <property type="entry name" value="G9A, ISOFORM B"/>
    <property type="match status" value="1"/>
</dbReference>
<keyword evidence="1" id="KW-0040">ANK repeat</keyword>
<dbReference type="SUPFAM" id="SSF48403">
    <property type="entry name" value="Ankyrin repeat"/>
    <property type="match status" value="1"/>
</dbReference>
<name>A0ABV0Q176_9TELE</name>
<gene>
    <name evidence="3" type="ORF">GOODEAATRI_025761</name>
</gene>
<evidence type="ECO:0000313" key="4">
    <source>
        <dbReference type="Proteomes" id="UP001476798"/>
    </source>
</evidence>
<dbReference type="PROSITE" id="PS50088">
    <property type="entry name" value="ANK_REPEAT"/>
    <property type="match status" value="1"/>
</dbReference>
<dbReference type="Pfam" id="PF21533">
    <property type="entry name" value="EHMT1-2_CRR"/>
    <property type="match status" value="1"/>
</dbReference>